<gene>
    <name evidence="2" type="ORF">CTI12_AA405950</name>
</gene>
<dbReference type="AlphaFoldDB" id="A0A2U1M9D4"/>
<name>A0A2U1M9D4_ARTAN</name>
<reference evidence="2 3" key="1">
    <citation type="journal article" date="2018" name="Mol. Plant">
        <title>The genome of Artemisia annua provides insight into the evolution of Asteraceae family and artemisinin biosynthesis.</title>
        <authorList>
            <person name="Shen Q."/>
            <person name="Zhang L."/>
            <person name="Liao Z."/>
            <person name="Wang S."/>
            <person name="Yan T."/>
            <person name="Shi P."/>
            <person name="Liu M."/>
            <person name="Fu X."/>
            <person name="Pan Q."/>
            <person name="Wang Y."/>
            <person name="Lv Z."/>
            <person name="Lu X."/>
            <person name="Zhang F."/>
            <person name="Jiang W."/>
            <person name="Ma Y."/>
            <person name="Chen M."/>
            <person name="Hao X."/>
            <person name="Li L."/>
            <person name="Tang Y."/>
            <person name="Lv G."/>
            <person name="Zhou Y."/>
            <person name="Sun X."/>
            <person name="Brodelius P.E."/>
            <person name="Rose J.K.C."/>
            <person name="Tang K."/>
        </authorList>
    </citation>
    <scope>NUCLEOTIDE SEQUENCE [LARGE SCALE GENOMIC DNA]</scope>
    <source>
        <strain evidence="3">cv. Huhao1</strain>
        <tissue evidence="2">Leaf</tissue>
    </source>
</reference>
<evidence type="ECO:0000313" key="3">
    <source>
        <dbReference type="Proteomes" id="UP000245207"/>
    </source>
</evidence>
<dbReference type="GO" id="GO:0010099">
    <property type="term" value="P:regulation of photomorphogenesis"/>
    <property type="evidence" value="ECO:0007669"/>
    <property type="project" value="InterPro"/>
</dbReference>
<dbReference type="Proteomes" id="UP000245207">
    <property type="component" value="Unassembled WGS sequence"/>
</dbReference>
<feature type="region of interest" description="Disordered" evidence="1">
    <location>
        <begin position="461"/>
        <end position="491"/>
    </location>
</feature>
<dbReference type="STRING" id="35608.A0A2U1M9D4"/>
<keyword evidence="3" id="KW-1185">Reference proteome</keyword>
<organism evidence="2 3">
    <name type="scientific">Artemisia annua</name>
    <name type="common">Sweet wormwood</name>
    <dbReference type="NCBI Taxonomy" id="35608"/>
    <lineage>
        <taxon>Eukaryota</taxon>
        <taxon>Viridiplantae</taxon>
        <taxon>Streptophyta</taxon>
        <taxon>Embryophyta</taxon>
        <taxon>Tracheophyta</taxon>
        <taxon>Spermatophyta</taxon>
        <taxon>Magnoliopsida</taxon>
        <taxon>eudicotyledons</taxon>
        <taxon>Gunneridae</taxon>
        <taxon>Pentapetalae</taxon>
        <taxon>asterids</taxon>
        <taxon>campanulids</taxon>
        <taxon>Asterales</taxon>
        <taxon>Asteraceae</taxon>
        <taxon>Asteroideae</taxon>
        <taxon>Anthemideae</taxon>
        <taxon>Artemisiinae</taxon>
        <taxon>Artemisia</taxon>
    </lineage>
</organism>
<accession>A0A2U1M9D4</accession>
<evidence type="ECO:0000313" key="2">
    <source>
        <dbReference type="EMBL" id="PWA57857.1"/>
    </source>
</evidence>
<evidence type="ECO:0000256" key="1">
    <source>
        <dbReference type="SAM" id="MobiDB-lite"/>
    </source>
</evidence>
<comment type="caution">
    <text evidence="2">The sequence shown here is derived from an EMBL/GenBank/DDBJ whole genome shotgun (WGS) entry which is preliminary data.</text>
</comment>
<dbReference type="PANTHER" id="PTHR36062:SF1">
    <property type="entry name" value="OS01G0687300 PROTEIN"/>
    <property type="match status" value="1"/>
</dbReference>
<dbReference type="PANTHER" id="PTHR36062">
    <property type="entry name" value="OS01G0687300 PROTEIN"/>
    <property type="match status" value="1"/>
</dbReference>
<sequence length="594" mass="66383">MPESGTKSRYVNNGKAVEPVNSHQSAWLTHWTGSRVETSTHEHLTQFSRGEGNDYEFKKQSSGVEKASDNFGFSKGIKDVDLTMSLKKPGGQSFPFFKIGQQSGRTEVEAQPLNIETLSHIPTEEVKYHMFFGESSYSKDCTASPSRLPMNQRPFESEKIEFPSFLRQNNTPLLKTDPSTSTQRSPASIEEQYKRMQKHIGMGFFPNQTASPQHTKSRPLHHGSISFQNVPQFVHDVEELAGGLHTFSRTTHSLLITKQTDVKVYQESQIFRESRVSTQLKGEALRELNFSPIHFGQGQRGPKLQLLDSSDHESQDNVESVKATGDVLKNESPADTDAMDMESSKNNNLSGVHLSLRNKEIMEESSLPHLPPIDTRRKSKIELPDINLEVSDVPAASSSIGKAEPCPSRTQSLDMNALQFNVENTSHSNSNECSNSNMGSDPGSRWIKRLKLNASSNLALGTKTSKLAEPSSHGKKLAEPSSHGKLKDKCHGKESGSLMVDSCSVDTNTKRDCKDITLSHSWIQRWSRNQNQKNPEIVETEKPDESKFTTDELQKKQFPSIAAMALMGKAMTGFQQCKFQKKESFVVWNTKAFE</sequence>
<dbReference type="InterPro" id="IPR037476">
    <property type="entry name" value="PCH1"/>
</dbReference>
<feature type="region of interest" description="Disordered" evidence="1">
    <location>
        <begin position="296"/>
        <end position="349"/>
    </location>
</feature>
<protein>
    <submittedName>
        <fullName evidence="2">Uncharacterized protein</fullName>
    </submittedName>
</protein>
<proteinExistence type="predicted"/>
<dbReference type="OrthoDB" id="649277at2759"/>
<dbReference type="EMBL" id="PKPP01006049">
    <property type="protein sequence ID" value="PWA57857.1"/>
    <property type="molecule type" value="Genomic_DNA"/>
</dbReference>